<gene>
    <name evidence="1" type="ORF">H9L12_06025</name>
</gene>
<sequence>MSDKNRPSGKSPRGAIEQAVEAVARNIQARDDLTRSLTHNLEARPVTASPLEISVASLGTATQPIPPARAFAPEATAMNGSVEANRPSRVRQAPTWPQGLSNRRAVERLRSMMVNVAEGQRSISDDRQYQTLRTIYMRQRRLTAVGPELVKTHPTLNSLAAYFRANSDRKARVVEIMDDFSPLMELLTPSKAEGHESSAWTGREDIAQQARGVRTMSVAIVRALDVLIEDEERRHHNGGPVEPAEEAALDALKQLRDALNDLISSIEAELPWQPKLQKLKQLGQTAGSIVMAEIISVGKTVPPVASTTAITALVALICHWFGSGETLTAGIAATSGGSVITARALNSKNTRK</sequence>
<keyword evidence="2" id="KW-1185">Reference proteome</keyword>
<accession>A0A7G9SDX0</accession>
<reference evidence="1 2" key="1">
    <citation type="submission" date="2020-08" db="EMBL/GenBank/DDBJ databases">
        <title>Genome sequence of Sphingomonas rhizophila KACC 19189T.</title>
        <authorList>
            <person name="Hyun D.-W."/>
            <person name="Bae J.-W."/>
        </authorList>
    </citation>
    <scope>NUCLEOTIDE SEQUENCE [LARGE SCALE GENOMIC DNA]</scope>
    <source>
        <strain evidence="1 2">KACC 19189</strain>
    </source>
</reference>
<evidence type="ECO:0000313" key="2">
    <source>
        <dbReference type="Proteomes" id="UP000515955"/>
    </source>
</evidence>
<dbReference type="RefSeq" id="WP_187543030.1">
    <property type="nucleotide sequence ID" value="NZ_CP060717.1"/>
</dbReference>
<dbReference type="AlphaFoldDB" id="A0A7G9SDX0"/>
<proteinExistence type="predicted"/>
<dbReference type="Proteomes" id="UP000515955">
    <property type="component" value="Chromosome"/>
</dbReference>
<dbReference type="KEGG" id="srhi:H9L12_06025"/>
<protein>
    <submittedName>
        <fullName evidence="1">Uncharacterized protein</fullName>
    </submittedName>
</protein>
<dbReference type="EMBL" id="CP060717">
    <property type="protein sequence ID" value="QNN66045.1"/>
    <property type="molecule type" value="Genomic_DNA"/>
</dbReference>
<evidence type="ECO:0000313" key="1">
    <source>
        <dbReference type="EMBL" id="QNN66045.1"/>
    </source>
</evidence>
<organism evidence="1 2">
    <name type="scientific">Sphingomonas rhizophila</name>
    <dbReference type="NCBI Taxonomy" id="2071607"/>
    <lineage>
        <taxon>Bacteria</taxon>
        <taxon>Pseudomonadati</taxon>
        <taxon>Pseudomonadota</taxon>
        <taxon>Alphaproteobacteria</taxon>
        <taxon>Sphingomonadales</taxon>
        <taxon>Sphingomonadaceae</taxon>
        <taxon>Sphingomonas</taxon>
    </lineage>
</organism>
<name>A0A7G9SDX0_9SPHN</name>